<feature type="region of interest" description="Disordered" evidence="1">
    <location>
        <begin position="173"/>
        <end position="216"/>
    </location>
</feature>
<accession>A0A918BRP2</accession>
<evidence type="ECO:0000256" key="1">
    <source>
        <dbReference type="SAM" id="MobiDB-lite"/>
    </source>
</evidence>
<dbReference type="SUPFAM" id="SSF69572">
    <property type="entry name" value="Activating enzymes of the ubiquitin-like proteins"/>
    <property type="match status" value="1"/>
</dbReference>
<feature type="domain" description="THIF-type NAD/FAD binding fold" evidence="2">
    <location>
        <begin position="129"/>
        <end position="356"/>
    </location>
</feature>
<dbReference type="EMBL" id="BMTU01000007">
    <property type="protein sequence ID" value="GGQ88746.1"/>
    <property type="molecule type" value="Genomic_DNA"/>
</dbReference>
<evidence type="ECO:0000259" key="2">
    <source>
        <dbReference type="Pfam" id="PF00899"/>
    </source>
</evidence>
<dbReference type="GO" id="GO:0008641">
    <property type="term" value="F:ubiquitin-like modifier activating enzyme activity"/>
    <property type="evidence" value="ECO:0007669"/>
    <property type="project" value="InterPro"/>
</dbReference>
<name>A0A918BRP2_9ACTN</name>
<evidence type="ECO:0000313" key="4">
    <source>
        <dbReference type="Proteomes" id="UP000656732"/>
    </source>
</evidence>
<dbReference type="InterPro" id="IPR000594">
    <property type="entry name" value="ThiF_NAD_FAD-bd"/>
</dbReference>
<protein>
    <recommendedName>
        <fullName evidence="2">THIF-type NAD/FAD binding fold domain-containing protein</fullName>
    </recommendedName>
</protein>
<reference evidence="3" key="2">
    <citation type="submission" date="2020-09" db="EMBL/GenBank/DDBJ databases">
        <authorList>
            <person name="Sun Q."/>
            <person name="Ohkuma M."/>
        </authorList>
    </citation>
    <scope>NUCLEOTIDE SEQUENCE</scope>
    <source>
        <strain evidence="3">JCM 4403</strain>
    </source>
</reference>
<gene>
    <name evidence="3" type="ORF">GCM10010280_39970</name>
</gene>
<feature type="region of interest" description="Disordered" evidence="1">
    <location>
        <begin position="358"/>
        <end position="416"/>
    </location>
</feature>
<dbReference type="Pfam" id="PF00899">
    <property type="entry name" value="ThiF"/>
    <property type="match status" value="1"/>
</dbReference>
<dbReference type="Gene3D" id="3.40.50.720">
    <property type="entry name" value="NAD(P)-binding Rossmann-like Domain"/>
    <property type="match status" value="1"/>
</dbReference>
<dbReference type="AlphaFoldDB" id="A0A918BRP2"/>
<proteinExistence type="predicted"/>
<keyword evidence="4" id="KW-1185">Reference proteome</keyword>
<evidence type="ECO:0000313" key="3">
    <source>
        <dbReference type="EMBL" id="GGQ88746.1"/>
    </source>
</evidence>
<dbReference type="InterPro" id="IPR035985">
    <property type="entry name" value="Ubiquitin-activating_enz"/>
</dbReference>
<sequence>MHPMVKPALRRGWRDLNTVQFGMTPAHALTVGPMDTATGSFLDLLDGTRGVELLREEGRRMDLPDGHTDRLLRRLSRAGLLDDSRGGGPAGEALRDRPEVLERLRPDLASLSLTTSEPGDPIRRLAARRSMRVQVRGAGRVGATVAALLSGAGVGEVLVRDVGRVEPWDVTPGGLPAEAVGERREEAARRAVRRAAPDRPPRRTARSPLEKGDPGHSLVIFAPRDDVAVHAPDPSAAEPLLASGTPHLYAGVVEGTGVAGPLVLPGETSCAGCLQHDRVDRDPTWPRLVTQWRSGRRRRTGACDVTLATTVAGLTAAHALAFLDGRVPSTAGARWEVSLPGLHWHARPVWPHTACPCGAAGRGPGEETDGGPDEGKREHTTGSGGSRATMAVQGPPDQCRRQADAERPAGTWRAHV</sequence>
<comment type="caution">
    <text evidence="3">The sequence shown here is derived from an EMBL/GenBank/DDBJ whole genome shotgun (WGS) entry which is preliminary data.</text>
</comment>
<dbReference type="RefSeq" id="WP_189559308.1">
    <property type="nucleotide sequence ID" value="NZ_BMTU01000007.1"/>
</dbReference>
<feature type="compositionally biased region" description="Basic and acidic residues" evidence="1">
    <location>
        <begin position="398"/>
        <end position="407"/>
    </location>
</feature>
<dbReference type="Proteomes" id="UP000656732">
    <property type="component" value="Unassembled WGS sequence"/>
</dbReference>
<reference evidence="3" key="1">
    <citation type="journal article" date="2014" name="Int. J. Syst. Evol. Microbiol.">
        <title>Complete genome sequence of Corynebacterium casei LMG S-19264T (=DSM 44701T), isolated from a smear-ripened cheese.</title>
        <authorList>
            <consortium name="US DOE Joint Genome Institute (JGI-PGF)"/>
            <person name="Walter F."/>
            <person name="Albersmeier A."/>
            <person name="Kalinowski J."/>
            <person name="Ruckert C."/>
        </authorList>
    </citation>
    <scope>NUCLEOTIDE SEQUENCE</scope>
    <source>
        <strain evidence="3">JCM 4403</strain>
    </source>
</reference>
<organism evidence="3 4">
    <name type="scientific">Streptomyces pilosus</name>
    <dbReference type="NCBI Taxonomy" id="28893"/>
    <lineage>
        <taxon>Bacteria</taxon>
        <taxon>Bacillati</taxon>
        <taxon>Actinomycetota</taxon>
        <taxon>Actinomycetes</taxon>
        <taxon>Kitasatosporales</taxon>
        <taxon>Streptomycetaceae</taxon>
        <taxon>Streptomyces</taxon>
    </lineage>
</organism>
<feature type="compositionally biased region" description="Basic and acidic residues" evidence="1">
    <location>
        <begin position="180"/>
        <end position="201"/>
    </location>
</feature>